<dbReference type="Pfam" id="PF00702">
    <property type="entry name" value="Hydrolase"/>
    <property type="match status" value="1"/>
</dbReference>
<evidence type="ECO:0000256" key="1">
    <source>
        <dbReference type="ARBA" id="ARBA00022801"/>
    </source>
</evidence>
<protein>
    <submittedName>
        <fullName evidence="2">HAD family hydrolase</fullName>
    </submittedName>
</protein>
<dbReference type="Gene3D" id="1.10.150.240">
    <property type="entry name" value="Putative phosphatase, domain 2"/>
    <property type="match status" value="1"/>
</dbReference>
<keyword evidence="3" id="KW-1185">Reference proteome</keyword>
<dbReference type="PANTHER" id="PTHR43316">
    <property type="entry name" value="HYDROLASE, HALOACID DELAHOGENASE-RELATED"/>
    <property type="match status" value="1"/>
</dbReference>
<dbReference type="SFLD" id="SFLDG01129">
    <property type="entry name" value="C1.5:_HAD__Beta-PGM__Phosphata"/>
    <property type="match status" value="1"/>
</dbReference>
<gene>
    <name evidence="2" type="ORF">CRP01_02470</name>
</gene>
<dbReference type="InterPro" id="IPR023214">
    <property type="entry name" value="HAD_sf"/>
</dbReference>
<dbReference type="InterPro" id="IPR023198">
    <property type="entry name" value="PGP-like_dom2"/>
</dbReference>
<evidence type="ECO:0000313" key="3">
    <source>
        <dbReference type="Proteomes" id="UP000223913"/>
    </source>
</evidence>
<dbReference type="InterPro" id="IPR051540">
    <property type="entry name" value="S-2-haloacid_dehalogenase"/>
</dbReference>
<keyword evidence="1 2" id="KW-0378">Hydrolase</keyword>
<dbReference type="SUPFAM" id="SSF56784">
    <property type="entry name" value="HAD-like"/>
    <property type="match status" value="1"/>
</dbReference>
<organism evidence="2 3">
    <name type="scientific">Flavilitoribacter nigricans (strain ATCC 23147 / DSM 23189 / NBRC 102662 / NCIMB 1420 / SS-2)</name>
    <name type="common">Lewinella nigricans</name>
    <dbReference type="NCBI Taxonomy" id="1122177"/>
    <lineage>
        <taxon>Bacteria</taxon>
        <taxon>Pseudomonadati</taxon>
        <taxon>Bacteroidota</taxon>
        <taxon>Saprospiria</taxon>
        <taxon>Saprospirales</taxon>
        <taxon>Lewinellaceae</taxon>
        <taxon>Flavilitoribacter</taxon>
    </lineage>
</organism>
<dbReference type="Proteomes" id="UP000223913">
    <property type="component" value="Unassembled WGS sequence"/>
</dbReference>
<dbReference type="GO" id="GO:0016787">
    <property type="term" value="F:hydrolase activity"/>
    <property type="evidence" value="ECO:0007669"/>
    <property type="project" value="UniProtKB-KW"/>
</dbReference>
<dbReference type="EMBL" id="PDUD01000002">
    <property type="protein sequence ID" value="PHN08206.1"/>
    <property type="molecule type" value="Genomic_DNA"/>
</dbReference>
<reference evidence="2 3" key="1">
    <citation type="submission" date="2017-10" db="EMBL/GenBank/DDBJ databases">
        <title>The draft genome sequence of Lewinella nigricans NBRC 102662.</title>
        <authorList>
            <person name="Wang K."/>
        </authorList>
    </citation>
    <scope>NUCLEOTIDE SEQUENCE [LARGE SCALE GENOMIC DNA]</scope>
    <source>
        <strain evidence="2 3">NBRC 102662</strain>
    </source>
</reference>
<dbReference type="AlphaFoldDB" id="A0A2D0NIL7"/>
<dbReference type="OrthoDB" id="6101375at2"/>
<dbReference type="InterPro" id="IPR036412">
    <property type="entry name" value="HAD-like_sf"/>
</dbReference>
<comment type="caution">
    <text evidence="2">The sequence shown here is derived from an EMBL/GenBank/DDBJ whole genome shotgun (WGS) entry which is preliminary data.</text>
</comment>
<evidence type="ECO:0000313" key="2">
    <source>
        <dbReference type="EMBL" id="PHN08206.1"/>
    </source>
</evidence>
<dbReference type="SFLD" id="SFLDS00003">
    <property type="entry name" value="Haloacid_Dehalogenase"/>
    <property type="match status" value="1"/>
</dbReference>
<sequence>MSTPKTSGKIEVIAFDADDTLWVNEPYFQETEHKFCALLEDFLPHHTVSQELFKTEMENLALYGYGVKGFMLSMIETISKVTENTAGLELVNKTIALGQELLQKPIELLDGVEEVLTKLNGRYRLVLATKGDLLDQERKLVKSGLEHHFHHIEVMSDKKERDYRKLLKHLDCRAENFLMVGNSIKSDVLPVLELGGNAVHVPYHTTWAHEKVSHRIEHPNFLEAENILAVLNMLD</sequence>
<dbReference type="PANTHER" id="PTHR43316:SF8">
    <property type="entry name" value="HAD FAMILY HYDROLASE"/>
    <property type="match status" value="1"/>
</dbReference>
<dbReference type="RefSeq" id="WP_099148408.1">
    <property type="nucleotide sequence ID" value="NZ_PDUD01000002.1"/>
</dbReference>
<dbReference type="Gene3D" id="3.40.50.1000">
    <property type="entry name" value="HAD superfamily/HAD-like"/>
    <property type="match status" value="1"/>
</dbReference>
<accession>A0A2D0NIL7</accession>
<proteinExistence type="predicted"/>
<name>A0A2D0NIL7_FLAN2</name>